<comment type="caution">
    <text evidence="1">The sequence shown here is derived from an EMBL/GenBank/DDBJ whole genome shotgun (WGS) entry which is preliminary data.</text>
</comment>
<organism evidence="1 2">
    <name type="scientific">Candidatus Accumulibacter contiguus</name>
    <dbReference type="NCBI Taxonomy" id="2954381"/>
    <lineage>
        <taxon>Bacteria</taxon>
        <taxon>Pseudomonadati</taxon>
        <taxon>Pseudomonadota</taxon>
        <taxon>Betaproteobacteria</taxon>
        <taxon>Candidatus Accumulibacter</taxon>
    </lineage>
</organism>
<evidence type="ECO:0000313" key="1">
    <source>
        <dbReference type="EMBL" id="NMQ05289.1"/>
    </source>
</evidence>
<dbReference type="EMBL" id="SPMX01000018">
    <property type="protein sequence ID" value="NMQ05289.1"/>
    <property type="molecule type" value="Genomic_DNA"/>
</dbReference>
<evidence type="ECO:0000313" key="2">
    <source>
        <dbReference type="Proteomes" id="UP000886469"/>
    </source>
</evidence>
<protein>
    <submittedName>
        <fullName evidence="1">Uncharacterized protein</fullName>
    </submittedName>
</protein>
<sequence>MDIEQGLVDWLKASVLASRLRVIGTMPTLDNERLVLQFASESPAVYVSLMSGTVSSRGMSEQIVGLACVTSISGGPYTSRHGGGGSIGLLELVESVQSIVDGAVIDGQEYDVFRWDMFSSDPLYRKGLCVAVVQAKTAFSLEYPEAVGC</sequence>
<dbReference type="Proteomes" id="UP000886469">
    <property type="component" value="Unassembled WGS sequence"/>
</dbReference>
<dbReference type="RefSeq" id="WP_169070054.1">
    <property type="nucleotide sequence ID" value="NZ_SPMX01000018.1"/>
</dbReference>
<reference evidence="1" key="1">
    <citation type="submission" date="2019-03" db="EMBL/GenBank/DDBJ databases">
        <title>Metabolic reconstructions from genomes of highly enriched 'Candidatus Accumulibacter' and 'Candidatus Competibacter' bioreactor populations.</title>
        <authorList>
            <person name="Annavajhala M.K."/>
            <person name="Welles L."/>
            <person name="Abbas B."/>
            <person name="Sorokin D."/>
            <person name="Park H."/>
            <person name="Van Loosdrecht M."/>
            <person name="Chandran K."/>
        </authorList>
    </citation>
    <scope>NUCLEOTIDE SEQUENCE</scope>
    <source>
        <strain evidence="1">SBR_L</strain>
    </source>
</reference>
<keyword evidence="2" id="KW-1185">Reference proteome</keyword>
<accession>A0ABX1T6M0</accession>
<gene>
    <name evidence="1" type="ORF">E4Q08_08395</name>
</gene>
<proteinExistence type="predicted"/>
<name>A0ABX1T6M0_9PROT</name>